<dbReference type="EMBL" id="HBUF01028005">
    <property type="protein sequence ID" value="CAG6613569.1"/>
    <property type="molecule type" value="Transcribed_RNA"/>
</dbReference>
<sequence length="203" mass="22309">MAGRVVWISYYSAEISLGLVSPSCVPHDVFLSPTVSLSPCLVLFSVSLVCYHSEGETLGKYVVPGEAATLLVPCISAFSSFPHHPHVSFVLDYWTDVSSSYWTNCSYVQKPDLPHLPQTPTCSLTEESLLGHPALQVGYGGRHRVGPGGWVGCPAPRLPRRVVSLGRGSENEREDETESRHRDSDLGTCHCHRQHRGHCLAWT</sequence>
<dbReference type="EMBL" id="HBUF01028002">
    <property type="protein sequence ID" value="CAG6613562.1"/>
    <property type="molecule type" value="Transcribed_RNA"/>
</dbReference>
<evidence type="ECO:0000256" key="1">
    <source>
        <dbReference type="SAM" id="MobiDB-lite"/>
    </source>
</evidence>
<reference evidence="2" key="1">
    <citation type="submission" date="2021-05" db="EMBL/GenBank/DDBJ databases">
        <authorList>
            <person name="Alioto T."/>
            <person name="Alioto T."/>
            <person name="Gomez Garrido J."/>
        </authorList>
    </citation>
    <scope>NUCLEOTIDE SEQUENCE</scope>
</reference>
<feature type="region of interest" description="Disordered" evidence="1">
    <location>
        <begin position="165"/>
        <end position="186"/>
    </location>
</feature>
<dbReference type="EMBL" id="HBUF01028003">
    <property type="protein sequence ID" value="CAG6613565.1"/>
    <property type="molecule type" value="Transcribed_RNA"/>
</dbReference>
<accession>A0A8D8PTN8</accession>
<evidence type="ECO:0000313" key="2">
    <source>
        <dbReference type="EMBL" id="CAG6613569.1"/>
    </source>
</evidence>
<name>A0A8D8PTN8_9HEMI</name>
<protein>
    <submittedName>
        <fullName evidence="2">Uncharacterized protein</fullName>
    </submittedName>
</protein>
<organism evidence="2">
    <name type="scientific">Cacopsylla melanoneura</name>
    <dbReference type="NCBI Taxonomy" id="428564"/>
    <lineage>
        <taxon>Eukaryota</taxon>
        <taxon>Metazoa</taxon>
        <taxon>Ecdysozoa</taxon>
        <taxon>Arthropoda</taxon>
        <taxon>Hexapoda</taxon>
        <taxon>Insecta</taxon>
        <taxon>Pterygota</taxon>
        <taxon>Neoptera</taxon>
        <taxon>Paraneoptera</taxon>
        <taxon>Hemiptera</taxon>
        <taxon>Sternorrhyncha</taxon>
        <taxon>Psylloidea</taxon>
        <taxon>Psyllidae</taxon>
        <taxon>Psyllinae</taxon>
        <taxon>Cacopsylla</taxon>
    </lineage>
</organism>
<dbReference type="EMBL" id="HBUF01028004">
    <property type="protein sequence ID" value="CAG6613567.1"/>
    <property type="molecule type" value="Transcribed_RNA"/>
</dbReference>
<proteinExistence type="predicted"/>
<dbReference type="AlphaFoldDB" id="A0A8D8PTN8"/>